<keyword evidence="3 4" id="KW-0413">Isomerase</keyword>
<dbReference type="GO" id="GO:0160147">
    <property type="term" value="F:tRNA pseudouridine(38-40) synthase activity"/>
    <property type="evidence" value="ECO:0007669"/>
    <property type="project" value="UniProtKB-EC"/>
</dbReference>
<feature type="binding site" evidence="4">
    <location>
        <position position="146"/>
    </location>
    <ligand>
        <name>substrate</name>
    </ligand>
</feature>
<feature type="domain" description="Pseudouridine synthase I TruA alpha/beta" evidence="6">
    <location>
        <begin position="180"/>
        <end position="282"/>
    </location>
</feature>
<dbReference type="RefSeq" id="WP_161887348.1">
    <property type="nucleotide sequence ID" value="NZ_CP017146.1"/>
</dbReference>
<evidence type="ECO:0000259" key="6">
    <source>
        <dbReference type="Pfam" id="PF01416"/>
    </source>
</evidence>
<evidence type="ECO:0000313" key="7">
    <source>
        <dbReference type="EMBL" id="QHO69068.1"/>
    </source>
</evidence>
<dbReference type="OrthoDB" id="9811823at2"/>
<dbReference type="GO" id="GO:0031119">
    <property type="term" value="P:tRNA pseudouridine synthesis"/>
    <property type="evidence" value="ECO:0007669"/>
    <property type="project" value="UniProtKB-UniRule"/>
</dbReference>
<comment type="function">
    <text evidence="4">Formation of pseudouridine at positions 38, 39 and 40 in the anticodon stem and loop of transfer RNAs.</text>
</comment>
<keyword evidence="2 4" id="KW-0819">tRNA processing</keyword>
<organism evidence="7 8">
    <name type="scientific">Marisediminicola antarctica</name>
    <dbReference type="NCBI Taxonomy" id="674079"/>
    <lineage>
        <taxon>Bacteria</taxon>
        <taxon>Bacillati</taxon>
        <taxon>Actinomycetota</taxon>
        <taxon>Actinomycetes</taxon>
        <taxon>Micrococcales</taxon>
        <taxon>Microbacteriaceae</taxon>
        <taxon>Marisediminicola</taxon>
    </lineage>
</organism>
<comment type="catalytic activity">
    <reaction evidence="4 5">
        <text>uridine(38/39/40) in tRNA = pseudouridine(38/39/40) in tRNA</text>
        <dbReference type="Rhea" id="RHEA:22376"/>
        <dbReference type="Rhea" id="RHEA-COMP:10085"/>
        <dbReference type="Rhea" id="RHEA-COMP:10087"/>
        <dbReference type="ChEBI" id="CHEBI:65314"/>
        <dbReference type="ChEBI" id="CHEBI:65315"/>
        <dbReference type="EC" id="5.4.99.12"/>
    </reaction>
</comment>
<evidence type="ECO:0000256" key="2">
    <source>
        <dbReference type="ARBA" id="ARBA00022694"/>
    </source>
</evidence>
<dbReference type="InterPro" id="IPR020097">
    <property type="entry name" value="PsdUridine_synth_TruA_a/b_dom"/>
</dbReference>
<dbReference type="Pfam" id="PF01416">
    <property type="entry name" value="PseudoU_synth_1"/>
    <property type="match status" value="1"/>
</dbReference>
<sequence>MNREQAGERPEPPTTRIRLDIAYDGGHFTGWATQPTVRTVQGAIEDALGVILRRHTPVASLVVAGRTDAGVHATGQVAHLDLTPAQLRSLDRPRRGKLAGRVYDGPASLGRRINGIAGIDSDVHVARSALALPGFDARFSALWRRYEYRIADTSAPRNPLERHRTLWYPAALDVGLMNQAAASLLGLHDWAAYCKPRDGATTVRSLEEFWWDRDADGVLLARVQADAFCHSMVRSLVGACVAAGQGNLPVERLTGIRDELARGSEFKVMPAKGLVLVEIGYPETADGLQARADLTRNRRPKLDAGASLTARGEVD</sequence>
<dbReference type="Gene3D" id="3.30.70.580">
    <property type="entry name" value="Pseudouridine synthase I, catalytic domain, N-terminal subdomain"/>
    <property type="match status" value="1"/>
</dbReference>
<evidence type="ECO:0000256" key="3">
    <source>
        <dbReference type="ARBA" id="ARBA00023235"/>
    </source>
</evidence>
<feature type="active site" description="Nucleophile" evidence="4">
    <location>
        <position position="68"/>
    </location>
</feature>
<dbReference type="KEGG" id="mant:BHD05_04820"/>
<dbReference type="InterPro" id="IPR020094">
    <property type="entry name" value="TruA/RsuA/RluB/E/F_N"/>
</dbReference>
<proteinExistence type="inferred from homology"/>
<name>A0A7L5AF52_9MICO</name>
<dbReference type="EC" id="5.4.99.12" evidence="4"/>
<dbReference type="Gene3D" id="3.30.70.660">
    <property type="entry name" value="Pseudouridine synthase I, catalytic domain, C-terminal subdomain"/>
    <property type="match status" value="1"/>
</dbReference>
<dbReference type="CDD" id="cd02570">
    <property type="entry name" value="PseudoU_synth_EcTruA"/>
    <property type="match status" value="1"/>
</dbReference>
<evidence type="ECO:0000256" key="5">
    <source>
        <dbReference type="RuleBase" id="RU003792"/>
    </source>
</evidence>
<comment type="caution">
    <text evidence="4">Lacks conserved residue(s) required for the propagation of feature annotation.</text>
</comment>
<keyword evidence="8" id="KW-1185">Reference proteome</keyword>
<dbReference type="HAMAP" id="MF_00171">
    <property type="entry name" value="TruA"/>
    <property type="match status" value="1"/>
</dbReference>
<dbReference type="EMBL" id="CP017146">
    <property type="protein sequence ID" value="QHO69068.1"/>
    <property type="molecule type" value="Genomic_DNA"/>
</dbReference>
<dbReference type="PANTHER" id="PTHR11142:SF0">
    <property type="entry name" value="TRNA PSEUDOURIDINE SYNTHASE-LIKE 1"/>
    <property type="match status" value="1"/>
</dbReference>
<dbReference type="Proteomes" id="UP000464507">
    <property type="component" value="Chromosome"/>
</dbReference>
<dbReference type="InterPro" id="IPR001406">
    <property type="entry name" value="PsdUridine_synth_TruA"/>
</dbReference>
<comment type="subunit">
    <text evidence="4">Homodimer.</text>
</comment>
<dbReference type="InterPro" id="IPR020103">
    <property type="entry name" value="PsdUridine_synth_cat_dom_sf"/>
</dbReference>
<protein>
    <recommendedName>
        <fullName evidence="4">tRNA pseudouridine synthase A</fullName>
        <ecNumber evidence="4">5.4.99.12</ecNumber>
    </recommendedName>
    <alternativeName>
        <fullName evidence="4">tRNA pseudouridine(38-40) synthase</fullName>
    </alternativeName>
    <alternativeName>
        <fullName evidence="4">tRNA pseudouridylate synthase I</fullName>
    </alternativeName>
    <alternativeName>
        <fullName evidence="4">tRNA-uridine isomerase I</fullName>
    </alternativeName>
</protein>
<dbReference type="AlphaFoldDB" id="A0A7L5AF52"/>
<dbReference type="GO" id="GO:0003723">
    <property type="term" value="F:RNA binding"/>
    <property type="evidence" value="ECO:0007669"/>
    <property type="project" value="InterPro"/>
</dbReference>
<dbReference type="PANTHER" id="PTHR11142">
    <property type="entry name" value="PSEUDOURIDYLATE SYNTHASE"/>
    <property type="match status" value="1"/>
</dbReference>
<comment type="similarity">
    <text evidence="1 4 5">Belongs to the tRNA pseudouridine synthase TruA family.</text>
</comment>
<dbReference type="InterPro" id="IPR020095">
    <property type="entry name" value="PsdUridine_synth_TruA_C"/>
</dbReference>
<evidence type="ECO:0000256" key="4">
    <source>
        <dbReference type="HAMAP-Rule" id="MF_00171"/>
    </source>
</evidence>
<accession>A0A7L5AF52</accession>
<reference evidence="7 8" key="1">
    <citation type="submission" date="2016-09" db="EMBL/GenBank/DDBJ databases">
        <title>Complete genome sequence of microbes from the polar regions.</title>
        <authorList>
            <person name="Liao L."/>
            <person name="Chen B."/>
        </authorList>
    </citation>
    <scope>NUCLEOTIDE SEQUENCE [LARGE SCALE GENOMIC DNA]</scope>
    <source>
        <strain evidence="7 8">ZS314</strain>
    </source>
</reference>
<gene>
    <name evidence="4" type="primary">truA</name>
    <name evidence="7" type="ORF">BHD05_04820</name>
</gene>
<dbReference type="SUPFAM" id="SSF55120">
    <property type="entry name" value="Pseudouridine synthase"/>
    <property type="match status" value="1"/>
</dbReference>
<evidence type="ECO:0000313" key="8">
    <source>
        <dbReference type="Proteomes" id="UP000464507"/>
    </source>
</evidence>
<evidence type="ECO:0000256" key="1">
    <source>
        <dbReference type="ARBA" id="ARBA00009375"/>
    </source>
</evidence>